<dbReference type="AlphaFoldDB" id="A0AAN7QWB6"/>
<dbReference type="Gene3D" id="3.30.1130.10">
    <property type="match status" value="1"/>
</dbReference>
<comment type="caution">
    <text evidence="1">The sequence shown here is derived from an EMBL/GenBank/DDBJ whole genome shotgun (WGS) entry which is preliminary data.</text>
</comment>
<dbReference type="GO" id="GO:0046656">
    <property type="term" value="P:folic acid biosynthetic process"/>
    <property type="evidence" value="ECO:0007669"/>
    <property type="project" value="UniProtKB-KW"/>
</dbReference>
<dbReference type="InterPro" id="IPR006156">
    <property type="entry name" value="Dihydroneopterin_aldolase"/>
</dbReference>
<accession>A0AAN7QWB6</accession>
<dbReference type="PANTHER" id="PTHR42844:SF1">
    <property type="entry name" value="DIHYDRONEOPTERIN ALDOLASE 1-RELATED"/>
    <property type="match status" value="1"/>
</dbReference>
<dbReference type="EMBL" id="JAXIOK010000002">
    <property type="protein sequence ID" value="KAK4777513.1"/>
    <property type="molecule type" value="Genomic_DNA"/>
</dbReference>
<name>A0AAN7QWB6_9MYRT</name>
<protein>
    <submittedName>
        <fullName evidence="1">Uncharacterized protein</fullName>
    </submittedName>
</protein>
<evidence type="ECO:0000313" key="2">
    <source>
        <dbReference type="Proteomes" id="UP001345219"/>
    </source>
</evidence>
<dbReference type="PANTHER" id="PTHR42844">
    <property type="entry name" value="DIHYDRONEOPTERIN ALDOLASE 1-RELATED"/>
    <property type="match status" value="1"/>
</dbReference>
<evidence type="ECO:0000313" key="1">
    <source>
        <dbReference type="EMBL" id="KAK4777513.1"/>
    </source>
</evidence>
<dbReference type="Proteomes" id="UP001345219">
    <property type="component" value="Chromosome 14"/>
</dbReference>
<dbReference type="GO" id="GO:0005737">
    <property type="term" value="C:cytoplasm"/>
    <property type="evidence" value="ECO:0007669"/>
    <property type="project" value="TreeGrafter"/>
</dbReference>
<reference evidence="1 2" key="1">
    <citation type="journal article" date="2023" name="Hortic Res">
        <title>Pangenome of water caltrop reveals structural variations and asymmetric subgenome divergence after allopolyploidization.</title>
        <authorList>
            <person name="Zhang X."/>
            <person name="Chen Y."/>
            <person name="Wang L."/>
            <person name="Yuan Y."/>
            <person name="Fang M."/>
            <person name="Shi L."/>
            <person name="Lu R."/>
            <person name="Comes H.P."/>
            <person name="Ma Y."/>
            <person name="Chen Y."/>
            <person name="Huang G."/>
            <person name="Zhou Y."/>
            <person name="Zheng Z."/>
            <person name="Qiu Y."/>
        </authorList>
    </citation>
    <scope>NUCLEOTIDE SEQUENCE [LARGE SCALE GENOMIC DNA]</scope>
    <source>
        <tissue evidence="1">Roots</tissue>
    </source>
</reference>
<organism evidence="1 2">
    <name type="scientific">Trapa incisa</name>
    <dbReference type="NCBI Taxonomy" id="236973"/>
    <lineage>
        <taxon>Eukaryota</taxon>
        <taxon>Viridiplantae</taxon>
        <taxon>Streptophyta</taxon>
        <taxon>Embryophyta</taxon>
        <taxon>Tracheophyta</taxon>
        <taxon>Spermatophyta</taxon>
        <taxon>Magnoliopsida</taxon>
        <taxon>eudicotyledons</taxon>
        <taxon>Gunneridae</taxon>
        <taxon>Pentapetalae</taxon>
        <taxon>rosids</taxon>
        <taxon>malvids</taxon>
        <taxon>Myrtales</taxon>
        <taxon>Lythraceae</taxon>
        <taxon>Trapa</taxon>
    </lineage>
</organism>
<dbReference type="GO" id="GO:0004150">
    <property type="term" value="F:dihydroneopterin aldolase activity"/>
    <property type="evidence" value="ECO:0007669"/>
    <property type="project" value="UniProtKB-EC"/>
</dbReference>
<dbReference type="SUPFAM" id="SSF55620">
    <property type="entry name" value="Tetrahydrobiopterin biosynthesis enzymes-like"/>
    <property type="match status" value="1"/>
</dbReference>
<proteinExistence type="predicted"/>
<dbReference type="InterPro" id="IPR043133">
    <property type="entry name" value="GTP-CH-I_C/QueF"/>
</dbReference>
<keyword evidence="2" id="KW-1185">Reference proteome</keyword>
<sequence length="111" mass="12264">MSMEKAIPTRPAGQSRAAVISISDDGKNLQAEPLILREEEGCFMKLTWEGILEEPPHYLLESVAELVSSTTMSKFPQILGIRLKVGKPHVAVPCPLDYLGVEITRQQRSSC</sequence>
<gene>
    <name evidence="1" type="ORF">SAY87_017700</name>
</gene>